<dbReference type="Pfam" id="PF13641">
    <property type="entry name" value="Glyco_tranf_2_3"/>
    <property type="match status" value="1"/>
</dbReference>
<evidence type="ECO:0000256" key="3">
    <source>
        <dbReference type="ARBA" id="ARBA00022679"/>
    </source>
</evidence>
<evidence type="ECO:0000256" key="2">
    <source>
        <dbReference type="ARBA" id="ARBA00022676"/>
    </source>
</evidence>
<accession>A0A7W3LZN4</accession>
<dbReference type="Gene3D" id="3.90.550.10">
    <property type="entry name" value="Spore Coat Polysaccharide Biosynthesis Protein SpsA, Chain A"/>
    <property type="match status" value="1"/>
</dbReference>
<dbReference type="InterPro" id="IPR050321">
    <property type="entry name" value="Glycosyltr_2/OpgH_subfam"/>
</dbReference>
<dbReference type="InterPro" id="IPR029044">
    <property type="entry name" value="Nucleotide-diphossugar_trans"/>
</dbReference>
<keyword evidence="3 9" id="KW-0808">Transferase</keyword>
<name>A0A7W3LZN4_ACTNM</name>
<evidence type="ECO:0000313" key="9">
    <source>
        <dbReference type="EMBL" id="MBA8957304.1"/>
    </source>
</evidence>
<proteinExistence type="predicted"/>
<dbReference type="EMBL" id="JACJIA010000022">
    <property type="protein sequence ID" value="MBA8957304.1"/>
    <property type="molecule type" value="Genomic_DNA"/>
</dbReference>
<reference evidence="9 10" key="1">
    <citation type="submission" date="2020-08" db="EMBL/GenBank/DDBJ databases">
        <title>Genomic Encyclopedia of Type Strains, Phase IV (KMG-IV): sequencing the most valuable type-strain genomes for metagenomic binning, comparative biology and taxonomic classification.</title>
        <authorList>
            <person name="Goeker M."/>
        </authorList>
    </citation>
    <scope>NUCLEOTIDE SEQUENCE [LARGE SCALE GENOMIC DNA]</scope>
    <source>
        <strain evidence="9 10">DSM 44197</strain>
    </source>
</reference>
<comment type="caution">
    <text evidence="9">The sequence shown here is derived from an EMBL/GenBank/DDBJ whole genome shotgun (WGS) entry which is preliminary data.</text>
</comment>
<keyword evidence="10" id="KW-1185">Reference proteome</keyword>
<protein>
    <submittedName>
        <fullName evidence="9">Cellulose synthase (UDP-forming)</fullName>
        <ecNumber evidence="9">2.4.1.12</ecNumber>
    </submittedName>
</protein>
<feature type="transmembrane region" description="Helical" evidence="8">
    <location>
        <begin position="477"/>
        <end position="499"/>
    </location>
</feature>
<dbReference type="SUPFAM" id="SSF53448">
    <property type="entry name" value="Nucleotide-diphospho-sugar transferases"/>
    <property type="match status" value="1"/>
</dbReference>
<feature type="transmembrane region" description="Helical" evidence="8">
    <location>
        <begin position="64"/>
        <end position="86"/>
    </location>
</feature>
<sequence length="555" mass="61702">MVAAEEALSPGHHRAGGPRRADPARRRVEELCRVDLVRRGVGVAVLAASLGYLGWAVADVPDAPWLFVPFLLANAFLVALLGITVVNNWQRRPPDVPEPAPYAAPHVAVLVPTFNEPPAMLRRTLESVLDQRWPHDRLVVVVGDDGHRPAIRAMVEDLARRHPAAVVRYHLPPRKGAPDRRGSAKDGNLNSMLALVEREHPAAEFVETRDADDLVGDPEFLHLTVGRLAHRPDVAFVQTVKDATVSPGDPFGNRRRFFYRGIMLSRDRAGSVFPCGSGLVWRRSALERIGGFPTWNLVEDLYSGYVALQHGMRGEYLPVAGAVGQIAPEDVPNVYKQLGTWALDTLRIFFWRSPVRAPGLTARQRLQFLEMGLFYLSSLPSLVLMLTPALCLLSGVRMFQSDAVAHFTYSMLYVALIGLHTFVLGNGVSWQDVFRAKQIWVGLTFVYVNACVQALRYGPHRKPVYRVTRKEHRAGIYLRQVAPQIALLLLLGTALAVHLARQYGRGTLDGLDLGSIFWVLNYGVLLLSFIRLSWFGVHRPERPAADPVRVGVQET</sequence>
<keyword evidence="6 8" id="KW-0472">Membrane</keyword>
<evidence type="ECO:0000256" key="1">
    <source>
        <dbReference type="ARBA" id="ARBA00004141"/>
    </source>
</evidence>
<comment type="subcellular location">
    <subcellularLocation>
        <location evidence="1">Membrane</location>
        <topology evidence="1">Multi-pass membrane protein</topology>
    </subcellularLocation>
</comment>
<dbReference type="GO" id="GO:0016760">
    <property type="term" value="F:cellulose synthase (UDP-forming) activity"/>
    <property type="evidence" value="ECO:0007669"/>
    <property type="project" value="UniProtKB-EC"/>
</dbReference>
<gene>
    <name evidence="9" type="ORF">HNR61_008997</name>
</gene>
<dbReference type="AlphaFoldDB" id="A0A7W3LZN4"/>
<feature type="transmembrane region" description="Helical" evidence="8">
    <location>
        <begin position="407"/>
        <end position="427"/>
    </location>
</feature>
<dbReference type="PANTHER" id="PTHR43867:SF2">
    <property type="entry name" value="CELLULOSE SYNTHASE CATALYTIC SUBUNIT A [UDP-FORMING]"/>
    <property type="match status" value="1"/>
</dbReference>
<feature type="transmembrane region" description="Helical" evidence="8">
    <location>
        <begin position="373"/>
        <end position="395"/>
    </location>
</feature>
<evidence type="ECO:0000256" key="6">
    <source>
        <dbReference type="ARBA" id="ARBA00023136"/>
    </source>
</evidence>
<evidence type="ECO:0000256" key="7">
    <source>
        <dbReference type="SAM" id="MobiDB-lite"/>
    </source>
</evidence>
<evidence type="ECO:0000256" key="4">
    <source>
        <dbReference type="ARBA" id="ARBA00022692"/>
    </source>
</evidence>
<dbReference type="PANTHER" id="PTHR43867">
    <property type="entry name" value="CELLULOSE SYNTHASE CATALYTIC SUBUNIT A [UDP-FORMING]"/>
    <property type="match status" value="1"/>
</dbReference>
<evidence type="ECO:0000256" key="5">
    <source>
        <dbReference type="ARBA" id="ARBA00022989"/>
    </source>
</evidence>
<keyword evidence="4 8" id="KW-0812">Transmembrane</keyword>
<keyword evidence="5 8" id="KW-1133">Transmembrane helix</keyword>
<dbReference type="Proteomes" id="UP000572680">
    <property type="component" value="Unassembled WGS sequence"/>
</dbReference>
<organism evidence="9 10">
    <name type="scientific">Actinomadura namibiensis</name>
    <dbReference type="NCBI Taxonomy" id="182080"/>
    <lineage>
        <taxon>Bacteria</taxon>
        <taxon>Bacillati</taxon>
        <taxon>Actinomycetota</taxon>
        <taxon>Actinomycetes</taxon>
        <taxon>Streptosporangiales</taxon>
        <taxon>Thermomonosporaceae</taxon>
        <taxon>Actinomadura</taxon>
    </lineage>
</organism>
<feature type="region of interest" description="Disordered" evidence="7">
    <location>
        <begin position="1"/>
        <end position="22"/>
    </location>
</feature>
<evidence type="ECO:0000256" key="8">
    <source>
        <dbReference type="SAM" id="Phobius"/>
    </source>
</evidence>
<dbReference type="EC" id="2.4.1.12" evidence="9"/>
<feature type="transmembrane region" description="Helical" evidence="8">
    <location>
        <begin position="511"/>
        <end position="534"/>
    </location>
</feature>
<dbReference type="RefSeq" id="WP_182849140.1">
    <property type="nucleotide sequence ID" value="NZ_BAAALP010000047.1"/>
</dbReference>
<dbReference type="GO" id="GO:0016020">
    <property type="term" value="C:membrane"/>
    <property type="evidence" value="ECO:0007669"/>
    <property type="project" value="UniProtKB-SubCell"/>
</dbReference>
<keyword evidence="2 9" id="KW-0328">Glycosyltransferase</keyword>
<feature type="transmembrane region" description="Helical" evidence="8">
    <location>
        <begin position="36"/>
        <end position="58"/>
    </location>
</feature>
<evidence type="ECO:0000313" key="10">
    <source>
        <dbReference type="Proteomes" id="UP000572680"/>
    </source>
</evidence>